<protein>
    <submittedName>
        <fullName evidence="3">Zinc finger TTF-type</fullName>
    </submittedName>
</protein>
<evidence type="ECO:0000256" key="1">
    <source>
        <dbReference type="SAM" id="MobiDB-lite"/>
    </source>
</evidence>
<dbReference type="PANTHER" id="PTHR45749">
    <property type="match status" value="1"/>
</dbReference>
<feature type="domain" description="TTF-type" evidence="2">
    <location>
        <begin position="190"/>
        <end position="276"/>
    </location>
</feature>
<dbReference type="PANTHER" id="PTHR45749:SF35">
    <property type="entry name" value="AC-LIKE TRANSPOSASE-RELATED"/>
    <property type="match status" value="1"/>
</dbReference>
<evidence type="ECO:0000313" key="4">
    <source>
        <dbReference type="Proteomes" id="UP000694240"/>
    </source>
</evidence>
<comment type="caution">
    <text evidence="3">The sequence shown here is derived from an EMBL/GenBank/DDBJ whole genome shotgun (WGS) entry which is preliminary data.</text>
</comment>
<proteinExistence type="predicted"/>
<dbReference type="InterPro" id="IPR006580">
    <property type="entry name" value="Znf_TTF"/>
</dbReference>
<keyword evidence="4" id="KW-1185">Reference proteome</keyword>
<dbReference type="AlphaFoldDB" id="A0A8T2A805"/>
<dbReference type="SMART" id="SM00597">
    <property type="entry name" value="ZnF_TTF"/>
    <property type="match status" value="1"/>
</dbReference>
<name>A0A8T2A805_9BRAS</name>
<sequence>MAPFSMKKEASGALKRKKSKKQQEFLKSQANAILKFVKKKPESSCRVETVVDSRINDNEDVDDIGRKSNVVPEHLDECKEKQPENSSRVETVVDSPRINEKKDVDDIGPSNVVPEHLNVCKEKQKRVVYQSKGSEERKKDVCEDISDPGNWGNVDMKLRDLLVGNGPTTRLSTDYRFPKDGIGRHFSHAFYTREMVNGEKQDRRWLVYSETLDKVFCLCCKLFRHEKNSGGNLATTGYNNWKQISTRLKEHENFHDHIACMTQWKELDVRLQKNQTIDKLFKF</sequence>
<feature type="compositionally biased region" description="Basic and acidic residues" evidence="1">
    <location>
        <begin position="1"/>
        <end position="10"/>
    </location>
</feature>
<dbReference type="Proteomes" id="UP000694240">
    <property type="component" value="Chromosome 9"/>
</dbReference>
<dbReference type="EMBL" id="JAEFBK010000009">
    <property type="protein sequence ID" value="KAG7568162.1"/>
    <property type="molecule type" value="Genomic_DNA"/>
</dbReference>
<reference evidence="3 4" key="1">
    <citation type="submission" date="2020-12" db="EMBL/GenBank/DDBJ databases">
        <title>Concerted genomic and epigenomic changes stabilize Arabidopsis allopolyploids.</title>
        <authorList>
            <person name="Chen Z."/>
        </authorList>
    </citation>
    <scope>NUCLEOTIDE SEQUENCE [LARGE SCALE GENOMIC DNA]</scope>
    <source>
        <strain evidence="3">Allo738</strain>
        <tissue evidence="3">Leaf</tissue>
    </source>
</reference>
<gene>
    <name evidence="3" type="ORF">ISN45_Aa04g009970</name>
</gene>
<evidence type="ECO:0000313" key="3">
    <source>
        <dbReference type="EMBL" id="KAG7568162.1"/>
    </source>
</evidence>
<feature type="region of interest" description="Disordered" evidence="1">
    <location>
        <begin position="1"/>
        <end position="22"/>
    </location>
</feature>
<organism evidence="3 4">
    <name type="scientific">Arabidopsis thaliana x Arabidopsis arenosa</name>
    <dbReference type="NCBI Taxonomy" id="1240361"/>
    <lineage>
        <taxon>Eukaryota</taxon>
        <taxon>Viridiplantae</taxon>
        <taxon>Streptophyta</taxon>
        <taxon>Embryophyta</taxon>
        <taxon>Tracheophyta</taxon>
        <taxon>Spermatophyta</taxon>
        <taxon>Magnoliopsida</taxon>
        <taxon>eudicotyledons</taxon>
        <taxon>Gunneridae</taxon>
        <taxon>Pentapetalae</taxon>
        <taxon>rosids</taxon>
        <taxon>malvids</taxon>
        <taxon>Brassicales</taxon>
        <taxon>Brassicaceae</taxon>
        <taxon>Camelineae</taxon>
        <taxon>Arabidopsis</taxon>
    </lineage>
</organism>
<accession>A0A8T2A805</accession>
<evidence type="ECO:0000259" key="2">
    <source>
        <dbReference type="SMART" id="SM00597"/>
    </source>
</evidence>